<feature type="compositionally biased region" description="Low complexity" evidence="3">
    <location>
        <begin position="226"/>
        <end position="252"/>
    </location>
</feature>
<evidence type="ECO:0000313" key="6">
    <source>
        <dbReference type="EMBL" id="MBB4944793.1"/>
    </source>
</evidence>
<protein>
    <recommendedName>
        <fullName evidence="8">Ricin B lectin domain-containing protein</fullName>
    </recommendedName>
</protein>
<feature type="region of interest" description="Disordered" evidence="3">
    <location>
        <begin position="619"/>
        <end position="639"/>
    </location>
</feature>
<dbReference type="Gene3D" id="2.60.120.200">
    <property type="match status" value="1"/>
</dbReference>
<feature type="compositionally biased region" description="Low complexity" evidence="3">
    <location>
        <begin position="93"/>
        <end position="105"/>
    </location>
</feature>
<keyword evidence="7" id="KW-1185">Reference proteome</keyword>
<evidence type="ECO:0000259" key="5">
    <source>
        <dbReference type="SMART" id="SM00560"/>
    </source>
</evidence>
<keyword evidence="1" id="KW-0732">Signal</keyword>
<feature type="region of interest" description="Disordered" evidence="3">
    <location>
        <begin position="81"/>
        <end position="107"/>
    </location>
</feature>
<dbReference type="Proteomes" id="UP000573327">
    <property type="component" value="Unassembled WGS sequence"/>
</dbReference>
<dbReference type="InterPro" id="IPR035992">
    <property type="entry name" value="Ricin_B-like_lectins"/>
</dbReference>
<evidence type="ECO:0000256" key="2">
    <source>
        <dbReference type="ARBA" id="ARBA00023157"/>
    </source>
</evidence>
<dbReference type="SUPFAM" id="SSF49899">
    <property type="entry name" value="Concanavalin A-like lectins/glucanases"/>
    <property type="match status" value="1"/>
</dbReference>
<dbReference type="SMART" id="SM00560">
    <property type="entry name" value="LamGL"/>
    <property type="match status" value="1"/>
</dbReference>
<dbReference type="Pfam" id="PF00652">
    <property type="entry name" value="Ricin_B_lectin"/>
    <property type="match status" value="1"/>
</dbReference>
<dbReference type="InterPro" id="IPR000772">
    <property type="entry name" value="Ricin_B_lectin"/>
</dbReference>
<keyword evidence="2" id="KW-1015">Disulfide bond</keyword>
<proteinExistence type="predicted"/>
<feature type="domain" description="Ricin B lectin" evidence="4">
    <location>
        <begin position="1246"/>
        <end position="1374"/>
    </location>
</feature>
<dbReference type="PROSITE" id="PS50231">
    <property type="entry name" value="RICIN_B_LECTIN"/>
    <property type="match status" value="1"/>
</dbReference>
<dbReference type="Gene3D" id="2.80.10.50">
    <property type="match status" value="2"/>
</dbReference>
<dbReference type="SMART" id="SM00458">
    <property type="entry name" value="RICIN"/>
    <property type="match status" value="1"/>
</dbReference>
<feature type="domain" description="LamG-like jellyroll fold" evidence="5">
    <location>
        <begin position="1106"/>
        <end position="1245"/>
    </location>
</feature>
<evidence type="ECO:0000256" key="1">
    <source>
        <dbReference type="ARBA" id="ARBA00022729"/>
    </source>
</evidence>
<dbReference type="SUPFAM" id="SSF50370">
    <property type="entry name" value="Ricin B-like lectins"/>
    <property type="match status" value="1"/>
</dbReference>
<name>A0A7W7S6G6_9ACTN</name>
<evidence type="ECO:0000256" key="3">
    <source>
        <dbReference type="SAM" id="MobiDB-lite"/>
    </source>
</evidence>
<accession>A0A7W7S6G6</accession>
<sequence length="1377" mass="142371">MSPPALAAGTTVPPLGQRPALSAEAQAIQDAQAKAKSTGAAVTVDALTTQTSLTTANPNGTLSTTQHVQPVRTKKAERWVDLDPTLRQNPDGTLSPSVSTSPLSFSGGGSGPLATIATEDGKKLAIGSPFKLPKPTLDGATATYTSVLPDVDLQVSALPSGGWRDVVIVHTAAAAADPALRTLHFPVSGTDLTPSSDSAGNVQLTDASGAVRLHAPTPLQWDSTQPAPSAPDAPLSRSLSAAPAAVAPGNAEAAKDPEASTTAAPGIAAAIAPMSVSASRNAIDLTPDQKTFGKGTGPWYLDPTVSADNPSQLSVQVQEYHPDTKYANTISNLGTGYCGYSDCTGYGRERAYYQLGINSVLTTIPSGAHSGAVVHDAALYLQSTGSASPSTSTPMGLYWAGPISTDTTWRNQPCNGPGTMGGCTKVGSTWMMGTGQVGFDVTSQMQKAVAEKWTNWTVAVGPDDENNKYYRQHFANNPHIVVNYDIAPTLWYPRTSPSPGIASKNTSYDCTSGGASPWDNAAWIASNQNIRLAVNNWSPTGLPLHTAFRMWDDNDGNGGWTGDSGWAGSYNDGSGVGVDVGPLKDGHQYGWTATATDDNLSSPESPWCYFRVDRTQPTVSVSSTDFPPSGTPNPSPTKFNTSTDATFTITGTDPAPGAGLNASGLACFRVSANPTPVIGWHCGDADTYGADGNGQATYPRPATPWGTNFVYAQAQDNAGNYSQPAVYSYYAPWDASKSAQPRFGDTTGDGKPDLVLPDTAGNLRLIGGINDPLNAVSAPAALAPAISPAVGDWNTVQVTHRGSLRGQVPVDDLIAHPANSANLYLYLNDGRGVYTSGSTIVAKPSTCQDAKGVATTCPANWGPNFSNVTQILALGTPEGEALSTDGTTTLTKTSLLAVVNKQLWLFHSGSSNVKLLDGTARLLSSQVDWDSYDLIGPGLAGGTAQPTVWARNRTDGTVHAYQVKGGVTPDYSAFATAGDTIKTGISTAAYPTVGSSGDLNGDGSADLWTLGSDGKLLVWPGNAAAVSTLGTQVALGDLRSPVGRWTLNSTSGGTTPDTLGKHPATVQGAVTFPTDTVAGKSTAVAAFDSKGSGALTAANSTLDSSKSFSVSLWAKPSALGGVAVSQDGANASGFLVWPDGDGTWHFGLGTVDDGWSYDQTTAATSNANRVQLNTWTQLTASYNATTRQMSLYVNGVLAGSGYHTQNSGITGQLVIGRYKYLGQPISYFDGRVSDVAVYDFPSTIATGSSRLVSAAGVNKCLDDANAGTTNGSPIEIYDCNGTPAQQFSVNANGTLGILNGCVDAIDAGTSNGTLLQYLNCNGSPAQQWLPRADGSVINPQSGKCLDAPGGNTANGTRPQLYDCNGTYAQRWIVTPAN</sequence>
<dbReference type="InterPro" id="IPR006558">
    <property type="entry name" value="LamG-like"/>
</dbReference>
<comment type="caution">
    <text evidence="6">The sequence shown here is derived from an EMBL/GenBank/DDBJ whole genome shotgun (WGS) entry which is preliminary data.</text>
</comment>
<dbReference type="EMBL" id="JACHJR010000001">
    <property type="protein sequence ID" value="MBB4944793.1"/>
    <property type="molecule type" value="Genomic_DNA"/>
</dbReference>
<gene>
    <name evidence="6" type="ORF">F4556_000328</name>
</gene>
<dbReference type="CDD" id="cd23451">
    <property type="entry name" value="beta-trefoil_Ricin_laminarinase"/>
    <property type="match status" value="1"/>
</dbReference>
<dbReference type="InterPro" id="IPR013320">
    <property type="entry name" value="ConA-like_dom_sf"/>
</dbReference>
<evidence type="ECO:0000313" key="7">
    <source>
        <dbReference type="Proteomes" id="UP000573327"/>
    </source>
</evidence>
<evidence type="ECO:0008006" key="8">
    <source>
        <dbReference type="Google" id="ProtNLM"/>
    </source>
</evidence>
<organism evidence="6 7">
    <name type="scientific">Kitasatospora gansuensis</name>
    <dbReference type="NCBI Taxonomy" id="258050"/>
    <lineage>
        <taxon>Bacteria</taxon>
        <taxon>Bacillati</taxon>
        <taxon>Actinomycetota</taxon>
        <taxon>Actinomycetes</taxon>
        <taxon>Kitasatosporales</taxon>
        <taxon>Streptomycetaceae</taxon>
        <taxon>Kitasatospora</taxon>
    </lineage>
</organism>
<dbReference type="RefSeq" id="WP_184910991.1">
    <property type="nucleotide sequence ID" value="NZ_JACHJR010000001.1"/>
</dbReference>
<reference evidence="6 7" key="1">
    <citation type="submission" date="2020-08" db="EMBL/GenBank/DDBJ databases">
        <title>Sequencing the genomes of 1000 actinobacteria strains.</title>
        <authorList>
            <person name="Klenk H.-P."/>
        </authorList>
    </citation>
    <scope>NUCLEOTIDE SEQUENCE [LARGE SCALE GENOMIC DNA]</scope>
    <source>
        <strain evidence="6 7">DSM 44786</strain>
    </source>
</reference>
<evidence type="ECO:0000259" key="4">
    <source>
        <dbReference type="SMART" id="SM00458"/>
    </source>
</evidence>
<feature type="region of interest" description="Disordered" evidence="3">
    <location>
        <begin position="218"/>
        <end position="260"/>
    </location>
</feature>